<dbReference type="InterPro" id="IPR006509">
    <property type="entry name" value="RBM39_SF"/>
</dbReference>
<keyword evidence="1" id="KW-0694">RNA-binding</keyword>
<dbReference type="InterPro" id="IPR000504">
    <property type="entry name" value="RRM_dom"/>
</dbReference>
<proteinExistence type="predicted"/>
<accession>A0A8J2S7C3</accession>
<evidence type="ECO:0000256" key="1">
    <source>
        <dbReference type="PROSITE-ProRule" id="PRU00176"/>
    </source>
</evidence>
<dbReference type="GO" id="GO:0003723">
    <property type="term" value="F:RNA binding"/>
    <property type="evidence" value="ECO:0007669"/>
    <property type="project" value="UniProtKB-UniRule"/>
</dbReference>
<dbReference type="CDD" id="cd12285">
    <property type="entry name" value="RRM3_RBM39_like"/>
    <property type="match status" value="1"/>
</dbReference>
<dbReference type="InterPro" id="IPR012677">
    <property type="entry name" value="Nucleotide-bd_a/b_plait_sf"/>
</dbReference>
<evidence type="ECO:0000259" key="3">
    <source>
        <dbReference type="PROSITE" id="PS50102"/>
    </source>
</evidence>
<dbReference type="Pfam" id="PF00076">
    <property type="entry name" value="RRM_1"/>
    <property type="match status" value="2"/>
</dbReference>
<reference evidence="4" key="1">
    <citation type="submission" date="2021-11" db="EMBL/GenBank/DDBJ databases">
        <authorList>
            <consortium name="Genoscope - CEA"/>
            <person name="William W."/>
        </authorList>
    </citation>
    <scope>NUCLEOTIDE SEQUENCE</scope>
</reference>
<feature type="domain" description="RRM" evidence="3">
    <location>
        <begin position="224"/>
        <end position="298"/>
    </location>
</feature>
<feature type="domain" description="RRM" evidence="3">
    <location>
        <begin position="116"/>
        <end position="195"/>
    </location>
</feature>
<organism evidence="4 5">
    <name type="scientific">Pelagomonas calceolata</name>
    <dbReference type="NCBI Taxonomy" id="35677"/>
    <lineage>
        <taxon>Eukaryota</taxon>
        <taxon>Sar</taxon>
        <taxon>Stramenopiles</taxon>
        <taxon>Ochrophyta</taxon>
        <taxon>Pelagophyceae</taxon>
        <taxon>Pelagomonadales</taxon>
        <taxon>Pelagomonadaceae</taxon>
        <taxon>Pelagomonas</taxon>
    </lineage>
</organism>
<dbReference type="GO" id="GO:0005634">
    <property type="term" value="C:nucleus"/>
    <property type="evidence" value="ECO:0007669"/>
    <property type="project" value="InterPro"/>
</dbReference>
<dbReference type="InterPro" id="IPR035979">
    <property type="entry name" value="RBD_domain_sf"/>
</dbReference>
<dbReference type="Proteomes" id="UP000789595">
    <property type="component" value="Unassembled WGS sequence"/>
</dbReference>
<feature type="region of interest" description="Disordered" evidence="2">
    <location>
        <begin position="1"/>
        <end position="97"/>
    </location>
</feature>
<feature type="compositionally biased region" description="Basic and acidic residues" evidence="2">
    <location>
        <begin position="1"/>
        <end position="21"/>
    </location>
</feature>
<dbReference type="SUPFAM" id="SSF54928">
    <property type="entry name" value="RNA-binding domain, RBD"/>
    <property type="match status" value="2"/>
</dbReference>
<dbReference type="AlphaFoldDB" id="A0A8J2S7C3"/>
<name>A0A8J2S7C3_9STRA</name>
<comment type="caution">
    <text evidence="4">The sequence shown here is derived from an EMBL/GenBank/DDBJ whole genome shotgun (WGS) entry which is preliminary data.</text>
</comment>
<keyword evidence="5" id="KW-1185">Reference proteome</keyword>
<protein>
    <recommendedName>
        <fullName evidence="3">RRM domain-containing protein</fullName>
    </recommendedName>
</protein>
<evidence type="ECO:0000313" key="4">
    <source>
        <dbReference type="EMBL" id="CAH0366103.1"/>
    </source>
</evidence>
<dbReference type="OrthoDB" id="5411533at2759"/>
<evidence type="ECO:0000313" key="5">
    <source>
        <dbReference type="Proteomes" id="UP000789595"/>
    </source>
</evidence>
<evidence type="ECO:0000256" key="2">
    <source>
        <dbReference type="SAM" id="MobiDB-lite"/>
    </source>
</evidence>
<gene>
    <name evidence="4" type="ORF">PECAL_1P25770</name>
</gene>
<dbReference type="PANTHER" id="PTHR48036">
    <property type="entry name" value="SPLICING FACTOR (PAD-1), PUTATIVE (AFU_ORTHOLOGUE AFUA_1G15810)-RELATED"/>
    <property type="match status" value="1"/>
</dbReference>
<dbReference type="EMBL" id="CAKKNE010000001">
    <property type="protein sequence ID" value="CAH0366103.1"/>
    <property type="molecule type" value="Genomic_DNA"/>
</dbReference>
<sequence length="448" mass="48892">MDRPRSRDGDRDRSRRDDRRGYRSRSRSRGRRRRDRSRSRSRGRRRRDRSRDRTRSGSKNPALGDYSEGHYGRGLDQPGGGRPAAQAPQVPRGATADDIHKIRQQTEIDDLTKDQRTVFVSQLVMKATEKQIRKFFEKVGKVRDVIMIRDKYTNRHKGYAYVELNDLESVPMVLMLNGTVPDFQRFPILVKASEAEKNFLAKQESAAAAEQQAEIDQRAAAPRRKLLVGNLHPNITEGDLRTVLAPFGDVESVDMSTVAPGSAVVSFVKAEDAMKASTKIAGIELGAGTPISVQFYEPGATVMGAASAGDWKFDNSGGDGVALGADGRANLMNALGQRAGLAPPPAQSGVGAPTAAFTITNMFDPAKEDGATWRDDIKADVTEECRSKGDVKHVYVDGSDPRGLVHVLFADASSANAAALALHGRWFGGRAITCAHTDPAAYNYQSLP</sequence>
<dbReference type="PROSITE" id="PS50102">
    <property type="entry name" value="RRM"/>
    <property type="match status" value="2"/>
</dbReference>
<dbReference type="GO" id="GO:0006397">
    <property type="term" value="P:mRNA processing"/>
    <property type="evidence" value="ECO:0007669"/>
    <property type="project" value="InterPro"/>
</dbReference>
<dbReference type="SMART" id="SM00360">
    <property type="entry name" value="RRM"/>
    <property type="match status" value="3"/>
</dbReference>
<dbReference type="Gene3D" id="3.30.70.330">
    <property type="match status" value="3"/>
</dbReference>
<feature type="compositionally biased region" description="Basic residues" evidence="2">
    <location>
        <begin position="22"/>
        <end position="48"/>
    </location>
</feature>